<dbReference type="InterPro" id="IPR052054">
    <property type="entry name" value="Oxidative_DNA_repair_enzyme"/>
</dbReference>
<dbReference type="GO" id="GO:0008534">
    <property type="term" value="F:oxidized purine nucleobase lesion DNA N-glycosylase activity"/>
    <property type="evidence" value="ECO:0007669"/>
    <property type="project" value="InterPro"/>
</dbReference>
<evidence type="ECO:0000256" key="3">
    <source>
        <dbReference type="ARBA" id="ARBA00022763"/>
    </source>
</evidence>
<evidence type="ECO:0000256" key="8">
    <source>
        <dbReference type="ARBA" id="ARBA00023295"/>
    </source>
</evidence>
<sequence length="266" mass="30760">MRYESSGKDIILYENDLNLSQTLDCGQAFRWEPNEDGSGYTGWYLDRYLEITGENGVFRLKNTSESDFLGIWRDYFDLDTDYSELKRLYSCDPMLKRACEFSGGMRLLRQDGWEALCSYVFSSNNTIHNIKMIIKRLYEHYGHFPSPAELAGESEESLSYLRCGFRAKYIIDAAKKVAEGEVSLERLRELPYESARAELMRIKGVGPKVSDCVLLYGLCRREAFPVDVWIKRAMSRFYPDGLPECTKGTEGIAQLYLFNYIRRSGE</sequence>
<dbReference type="CDD" id="cd00056">
    <property type="entry name" value="ENDO3c"/>
    <property type="match status" value="1"/>
</dbReference>
<evidence type="ECO:0000256" key="4">
    <source>
        <dbReference type="ARBA" id="ARBA00022801"/>
    </source>
</evidence>
<dbReference type="Pfam" id="PF00730">
    <property type="entry name" value="HhH-GPD"/>
    <property type="match status" value="1"/>
</dbReference>
<gene>
    <name evidence="11" type="ORF">IAD28_06295</name>
</gene>
<keyword evidence="8" id="KW-0326">Glycosidase</keyword>
<dbReference type="GO" id="GO:0006284">
    <property type="term" value="P:base-excision repair"/>
    <property type="evidence" value="ECO:0007669"/>
    <property type="project" value="InterPro"/>
</dbReference>
<dbReference type="Gene3D" id="3.30.310.260">
    <property type="match status" value="1"/>
</dbReference>
<evidence type="ECO:0000256" key="6">
    <source>
        <dbReference type="ARBA" id="ARBA00023239"/>
    </source>
</evidence>
<dbReference type="SUPFAM" id="SSF55945">
    <property type="entry name" value="TATA-box binding protein-like"/>
    <property type="match status" value="1"/>
</dbReference>
<reference evidence="11" key="2">
    <citation type="journal article" date="2021" name="PeerJ">
        <title>Extensive microbial diversity within the chicken gut microbiome revealed by metagenomics and culture.</title>
        <authorList>
            <person name="Gilroy R."/>
            <person name="Ravi A."/>
            <person name="Getino M."/>
            <person name="Pursley I."/>
            <person name="Horton D.L."/>
            <person name="Alikhan N.F."/>
            <person name="Baker D."/>
            <person name="Gharbi K."/>
            <person name="Hall N."/>
            <person name="Watson M."/>
            <person name="Adriaenssens E.M."/>
            <person name="Foster-Nyarko E."/>
            <person name="Jarju S."/>
            <person name="Secka A."/>
            <person name="Antonio M."/>
            <person name="Oren A."/>
            <person name="Chaudhuri R.R."/>
            <person name="La Ragione R."/>
            <person name="Hildebrand F."/>
            <person name="Pallen M.J."/>
        </authorList>
    </citation>
    <scope>NUCLEOTIDE SEQUENCE</scope>
    <source>
        <strain evidence="11">1370</strain>
    </source>
</reference>
<reference evidence="11" key="1">
    <citation type="submission" date="2020-10" db="EMBL/GenBank/DDBJ databases">
        <authorList>
            <person name="Gilroy R."/>
        </authorList>
    </citation>
    <scope>NUCLEOTIDE SEQUENCE</scope>
    <source>
        <strain evidence="11">1370</strain>
    </source>
</reference>
<evidence type="ECO:0000256" key="2">
    <source>
        <dbReference type="ARBA" id="ARBA00012720"/>
    </source>
</evidence>
<dbReference type="EMBL" id="DVOL01000091">
    <property type="protein sequence ID" value="HIV11281.1"/>
    <property type="molecule type" value="Genomic_DNA"/>
</dbReference>
<protein>
    <recommendedName>
        <fullName evidence="2">DNA-(apurinic or apyrimidinic site) lyase</fullName>
        <ecNumber evidence="2">4.2.99.18</ecNumber>
    </recommendedName>
</protein>
<dbReference type="PANTHER" id="PTHR10242">
    <property type="entry name" value="8-OXOGUANINE DNA GLYCOSYLASE"/>
    <property type="match status" value="1"/>
</dbReference>
<evidence type="ECO:0000256" key="9">
    <source>
        <dbReference type="ARBA" id="ARBA00044632"/>
    </source>
</evidence>
<keyword evidence="6" id="KW-0456">Lyase</keyword>
<comment type="similarity">
    <text evidence="1">Belongs to the type-1 OGG1 family.</text>
</comment>
<keyword evidence="4" id="KW-0378">Hydrolase</keyword>
<proteinExistence type="inferred from homology"/>
<comment type="caution">
    <text evidence="11">The sequence shown here is derived from an EMBL/GenBank/DDBJ whole genome shotgun (WGS) entry which is preliminary data.</text>
</comment>
<evidence type="ECO:0000256" key="7">
    <source>
        <dbReference type="ARBA" id="ARBA00023268"/>
    </source>
</evidence>
<evidence type="ECO:0000256" key="1">
    <source>
        <dbReference type="ARBA" id="ARBA00010679"/>
    </source>
</evidence>
<dbReference type="Pfam" id="PF07934">
    <property type="entry name" value="OGG_N"/>
    <property type="match status" value="1"/>
</dbReference>
<keyword evidence="5" id="KW-0234">DNA repair</keyword>
<comment type="catalytic activity">
    <reaction evidence="9">
        <text>2'-deoxyribonucleotide-(2'-deoxyribose 5'-phosphate)-2'-deoxyribonucleotide-DNA = a 3'-end 2'-deoxyribonucleotide-(2,3-dehydro-2,3-deoxyribose 5'-phosphate)-DNA + a 5'-end 5'-phospho-2'-deoxyribonucleoside-DNA + H(+)</text>
        <dbReference type="Rhea" id="RHEA:66592"/>
        <dbReference type="Rhea" id="RHEA-COMP:13180"/>
        <dbReference type="Rhea" id="RHEA-COMP:16897"/>
        <dbReference type="Rhea" id="RHEA-COMP:17067"/>
        <dbReference type="ChEBI" id="CHEBI:15378"/>
        <dbReference type="ChEBI" id="CHEBI:136412"/>
        <dbReference type="ChEBI" id="CHEBI:157695"/>
        <dbReference type="ChEBI" id="CHEBI:167181"/>
        <dbReference type="EC" id="4.2.99.18"/>
    </reaction>
</comment>
<dbReference type="InterPro" id="IPR011257">
    <property type="entry name" value="DNA_glycosylase"/>
</dbReference>
<evidence type="ECO:0000259" key="10">
    <source>
        <dbReference type="SMART" id="SM00478"/>
    </source>
</evidence>
<dbReference type="Gene3D" id="1.10.1670.10">
    <property type="entry name" value="Helix-hairpin-Helix base-excision DNA repair enzymes (C-terminal)"/>
    <property type="match status" value="1"/>
</dbReference>
<evidence type="ECO:0000313" key="12">
    <source>
        <dbReference type="Proteomes" id="UP000823960"/>
    </source>
</evidence>
<organism evidence="11 12">
    <name type="scientific">Candidatus Faeciplasma avium</name>
    <dbReference type="NCBI Taxonomy" id="2840798"/>
    <lineage>
        <taxon>Bacteria</taxon>
        <taxon>Bacillati</taxon>
        <taxon>Bacillota</taxon>
        <taxon>Clostridia</taxon>
        <taxon>Eubacteriales</taxon>
        <taxon>Oscillospiraceae</taxon>
        <taxon>Oscillospiraceae incertae sedis</taxon>
        <taxon>Candidatus Faeciplasma</taxon>
    </lineage>
</organism>
<feature type="domain" description="HhH-GPD" evidence="10">
    <location>
        <begin position="121"/>
        <end position="263"/>
    </location>
</feature>
<dbReference type="EC" id="4.2.99.18" evidence="2"/>
<dbReference type="Proteomes" id="UP000823960">
    <property type="component" value="Unassembled WGS sequence"/>
</dbReference>
<dbReference type="InterPro" id="IPR012904">
    <property type="entry name" value="OGG_N"/>
</dbReference>
<dbReference type="SMART" id="SM00478">
    <property type="entry name" value="ENDO3c"/>
    <property type="match status" value="1"/>
</dbReference>
<dbReference type="Gene3D" id="1.10.340.30">
    <property type="entry name" value="Hypothetical protein, domain 2"/>
    <property type="match status" value="1"/>
</dbReference>
<name>A0A9D1NR40_9FIRM</name>
<evidence type="ECO:0000313" key="11">
    <source>
        <dbReference type="EMBL" id="HIV11281.1"/>
    </source>
</evidence>
<keyword evidence="7" id="KW-0511">Multifunctional enzyme</keyword>
<dbReference type="SUPFAM" id="SSF48150">
    <property type="entry name" value="DNA-glycosylase"/>
    <property type="match status" value="1"/>
</dbReference>
<dbReference type="AlphaFoldDB" id="A0A9D1NR40"/>
<dbReference type="PANTHER" id="PTHR10242:SF2">
    <property type="entry name" value="N-GLYCOSYLASE_DNA LYASE"/>
    <property type="match status" value="1"/>
</dbReference>
<dbReference type="InterPro" id="IPR003265">
    <property type="entry name" value="HhH-GPD_domain"/>
</dbReference>
<dbReference type="GO" id="GO:0006289">
    <property type="term" value="P:nucleotide-excision repair"/>
    <property type="evidence" value="ECO:0007669"/>
    <property type="project" value="InterPro"/>
</dbReference>
<dbReference type="InterPro" id="IPR023170">
    <property type="entry name" value="HhH_base_excis_C"/>
</dbReference>
<dbReference type="GO" id="GO:0003684">
    <property type="term" value="F:damaged DNA binding"/>
    <property type="evidence" value="ECO:0007669"/>
    <property type="project" value="InterPro"/>
</dbReference>
<evidence type="ECO:0000256" key="5">
    <source>
        <dbReference type="ARBA" id="ARBA00023204"/>
    </source>
</evidence>
<keyword evidence="3" id="KW-0227">DNA damage</keyword>
<dbReference type="GO" id="GO:0140078">
    <property type="term" value="F:class I DNA-(apurinic or apyrimidinic site) endonuclease activity"/>
    <property type="evidence" value="ECO:0007669"/>
    <property type="project" value="UniProtKB-EC"/>
</dbReference>
<accession>A0A9D1NR40</accession>